<feature type="signal peptide" evidence="6">
    <location>
        <begin position="1"/>
        <end position="23"/>
    </location>
</feature>
<evidence type="ECO:0000256" key="2">
    <source>
        <dbReference type="ARBA" id="ARBA00022729"/>
    </source>
</evidence>
<dbReference type="GO" id="GO:0005576">
    <property type="term" value="C:extracellular region"/>
    <property type="evidence" value="ECO:0007669"/>
    <property type="project" value="TreeGrafter"/>
</dbReference>
<evidence type="ECO:0000256" key="6">
    <source>
        <dbReference type="SAM" id="SignalP"/>
    </source>
</evidence>
<keyword evidence="3" id="KW-0378">Hydrolase</keyword>
<dbReference type="AlphaFoldDB" id="A0AAV8SMI4"/>
<evidence type="ECO:0000256" key="1">
    <source>
        <dbReference type="ARBA" id="ARBA00008682"/>
    </source>
</evidence>
<dbReference type="InterPro" id="IPR011583">
    <property type="entry name" value="Chitinase_II/V-like_cat"/>
</dbReference>
<dbReference type="PANTHER" id="PTHR11177:SF395">
    <property type="entry name" value="GH18 DOMAIN-CONTAINING PROTEIN"/>
    <property type="match status" value="1"/>
</dbReference>
<dbReference type="CDD" id="cd02879">
    <property type="entry name" value="GH18_plant_chitinase_class_V"/>
    <property type="match status" value="1"/>
</dbReference>
<dbReference type="Proteomes" id="UP001159364">
    <property type="component" value="Linkage Group LG10"/>
</dbReference>
<reference evidence="8 9" key="1">
    <citation type="submission" date="2021-09" db="EMBL/GenBank/DDBJ databases">
        <title>Genomic insights and catalytic innovation underlie evolution of tropane alkaloids biosynthesis.</title>
        <authorList>
            <person name="Wang Y.-J."/>
            <person name="Tian T."/>
            <person name="Huang J.-P."/>
            <person name="Huang S.-X."/>
        </authorList>
    </citation>
    <scope>NUCLEOTIDE SEQUENCE [LARGE SCALE GENOMIC DNA]</scope>
    <source>
        <strain evidence="8">KIB-2018</strain>
        <tissue evidence="8">Leaf</tissue>
    </source>
</reference>
<dbReference type="GO" id="GO:0005975">
    <property type="term" value="P:carbohydrate metabolic process"/>
    <property type="evidence" value="ECO:0007669"/>
    <property type="project" value="InterPro"/>
</dbReference>
<dbReference type="SUPFAM" id="SSF51445">
    <property type="entry name" value="(Trans)glycosidases"/>
    <property type="match status" value="1"/>
</dbReference>
<dbReference type="InterPro" id="IPR050314">
    <property type="entry name" value="Glycosyl_Hydrlase_18"/>
</dbReference>
<dbReference type="PANTHER" id="PTHR11177">
    <property type="entry name" value="CHITINASE"/>
    <property type="match status" value="1"/>
</dbReference>
<feature type="chain" id="PRO_5043900040" description="GH18 domain-containing protein" evidence="6">
    <location>
        <begin position="24"/>
        <end position="347"/>
    </location>
</feature>
<evidence type="ECO:0000313" key="9">
    <source>
        <dbReference type="Proteomes" id="UP001159364"/>
    </source>
</evidence>
<organism evidence="8 9">
    <name type="scientific">Erythroxylum novogranatense</name>
    <dbReference type="NCBI Taxonomy" id="1862640"/>
    <lineage>
        <taxon>Eukaryota</taxon>
        <taxon>Viridiplantae</taxon>
        <taxon>Streptophyta</taxon>
        <taxon>Embryophyta</taxon>
        <taxon>Tracheophyta</taxon>
        <taxon>Spermatophyta</taxon>
        <taxon>Magnoliopsida</taxon>
        <taxon>eudicotyledons</taxon>
        <taxon>Gunneridae</taxon>
        <taxon>Pentapetalae</taxon>
        <taxon>rosids</taxon>
        <taxon>fabids</taxon>
        <taxon>Malpighiales</taxon>
        <taxon>Erythroxylaceae</taxon>
        <taxon>Erythroxylum</taxon>
    </lineage>
</organism>
<dbReference type="SMART" id="SM00636">
    <property type="entry name" value="Glyco_18"/>
    <property type="match status" value="1"/>
</dbReference>
<dbReference type="Gene3D" id="3.10.50.10">
    <property type="match status" value="1"/>
</dbReference>
<keyword evidence="9" id="KW-1185">Reference proteome</keyword>
<dbReference type="InterPro" id="IPR001223">
    <property type="entry name" value="Glyco_hydro18_cat"/>
</dbReference>
<keyword evidence="2 6" id="KW-0732">Signal</keyword>
<gene>
    <name evidence="8" type="ORF">K2173_017798</name>
</gene>
<evidence type="ECO:0000313" key="8">
    <source>
        <dbReference type="EMBL" id="KAJ8753204.1"/>
    </source>
</evidence>
<dbReference type="GO" id="GO:0006032">
    <property type="term" value="P:chitin catabolic process"/>
    <property type="evidence" value="ECO:0007669"/>
    <property type="project" value="TreeGrafter"/>
</dbReference>
<proteinExistence type="inferred from homology"/>
<dbReference type="EMBL" id="JAIWQS010000010">
    <property type="protein sequence ID" value="KAJ8753204.1"/>
    <property type="molecule type" value="Genomic_DNA"/>
</dbReference>
<sequence length="347" mass="37509">MAAKTLLCPLCLLFLLQLHCSAAQSVVRAAYWNSNSGLPISDINSTLFTHLFCSFADLDSQTNKVNISSANQAQFSSFTQTVQQKNPSVKTLLSIGGGGGGSIADDFASMASQASSRATFIDSSISLARTYNFNGLDLDWQYPNSTHQMTDFGLLLTELRAAVANESAQTGNTTLLLSAALFRSSDYYTIHYPVHSISSSLDWINVMAYDFYGPGWSNVTGPPAAFWIQAGLSAKKIVLGFPFYGYAWELADANQNGFFAKTVGPALSSDGSVGYAQINDFLAQTNATALYNSTYVSNYCYSGTTWIGYDDTQSISVKVSYAKDKGLLGYYAWQLGTDDNSTLARQG</sequence>
<dbReference type="GO" id="GO:0008061">
    <property type="term" value="F:chitin binding"/>
    <property type="evidence" value="ECO:0007669"/>
    <property type="project" value="InterPro"/>
</dbReference>
<evidence type="ECO:0000256" key="5">
    <source>
        <dbReference type="ARBA" id="ARBA00023295"/>
    </source>
</evidence>
<keyword evidence="5" id="KW-0326">Glycosidase</keyword>
<dbReference type="FunFam" id="3.10.50.10:FF:000003">
    <property type="entry name" value="Class V chitinase CHIT5b"/>
    <property type="match status" value="1"/>
</dbReference>
<dbReference type="Pfam" id="PF00704">
    <property type="entry name" value="Glyco_hydro_18"/>
    <property type="match status" value="1"/>
</dbReference>
<protein>
    <recommendedName>
        <fullName evidence="7">GH18 domain-containing protein</fullName>
    </recommendedName>
</protein>
<evidence type="ECO:0000256" key="3">
    <source>
        <dbReference type="ARBA" id="ARBA00022801"/>
    </source>
</evidence>
<dbReference type="InterPro" id="IPR029070">
    <property type="entry name" value="Chitinase_insertion_sf"/>
</dbReference>
<evidence type="ECO:0000256" key="4">
    <source>
        <dbReference type="ARBA" id="ARBA00023180"/>
    </source>
</evidence>
<evidence type="ECO:0000259" key="7">
    <source>
        <dbReference type="PROSITE" id="PS51910"/>
    </source>
</evidence>
<dbReference type="GO" id="GO:0004568">
    <property type="term" value="F:chitinase activity"/>
    <property type="evidence" value="ECO:0007669"/>
    <property type="project" value="TreeGrafter"/>
</dbReference>
<dbReference type="Gene3D" id="3.20.20.80">
    <property type="entry name" value="Glycosidases"/>
    <property type="match status" value="1"/>
</dbReference>
<feature type="domain" description="GH18" evidence="7">
    <location>
        <begin position="26"/>
        <end position="347"/>
    </location>
</feature>
<dbReference type="InterPro" id="IPR017853">
    <property type="entry name" value="GH"/>
</dbReference>
<dbReference type="PROSITE" id="PS51910">
    <property type="entry name" value="GH18_2"/>
    <property type="match status" value="1"/>
</dbReference>
<comment type="caution">
    <text evidence="8">The sequence shown here is derived from an EMBL/GenBank/DDBJ whole genome shotgun (WGS) entry which is preliminary data.</text>
</comment>
<name>A0AAV8SMI4_9ROSI</name>
<comment type="similarity">
    <text evidence="1">Belongs to the glycosyl hydrolase 18 family. Chitinase class V subfamily.</text>
</comment>
<accession>A0AAV8SMI4</accession>
<keyword evidence="4" id="KW-0325">Glycoprotein</keyword>
<dbReference type="SUPFAM" id="SSF54556">
    <property type="entry name" value="Chitinase insertion domain"/>
    <property type="match status" value="1"/>
</dbReference>